<evidence type="ECO:0000313" key="2">
    <source>
        <dbReference type="Proteomes" id="UP000253792"/>
    </source>
</evidence>
<evidence type="ECO:0000313" key="1">
    <source>
        <dbReference type="EMBL" id="RDB57586.1"/>
    </source>
</evidence>
<dbReference type="SUPFAM" id="SSF48371">
    <property type="entry name" value="ARM repeat"/>
    <property type="match status" value="1"/>
</dbReference>
<organism evidence="1 2">
    <name type="scientific">Senegalimassilia anaerobia</name>
    <dbReference type="NCBI Taxonomy" id="1473216"/>
    <lineage>
        <taxon>Bacteria</taxon>
        <taxon>Bacillati</taxon>
        <taxon>Actinomycetota</taxon>
        <taxon>Coriobacteriia</taxon>
        <taxon>Coriobacteriales</taxon>
        <taxon>Coriobacteriaceae</taxon>
        <taxon>Senegalimassilia</taxon>
    </lineage>
</organism>
<dbReference type="Gene3D" id="1.25.10.10">
    <property type="entry name" value="Leucine-rich Repeat Variant"/>
    <property type="match status" value="1"/>
</dbReference>
<reference evidence="1 2" key="1">
    <citation type="journal article" date="2018" name="Elife">
        <title>Discovery and characterization of a prevalent human gut bacterial enzyme sufficient for the inactivation of a family of plant toxins.</title>
        <authorList>
            <person name="Koppel N."/>
            <person name="Bisanz J.E."/>
            <person name="Pandelia M.E."/>
            <person name="Turnbaugh P.J."/>
            <person name="Balskus E.P."/>
        </authorList>
    </citation>
    <scope>NUCLEOTIDE SEQUENCE [LARGE SCALE GENOMIC DNA]</scope>
    <source>
        <strain evidence="2">anaerobia AP69FAA</strain>
    </source>
</reference>
<dbReference type="Proteomes" id="UP000253792">
    <property type="component" value="Unassembled WGS sequence"/>
</dbReference>
<gene>
    <name evidence="1" type="ORF">C1880_01875</name>
</gene>
<proteinExistence type="predicted"/>
<dbReference type="InterPro" id="IPR011989">
    <property type="entry name" value="ARM-like"/>
</dbReference>
<dbReference type="AlphaFoldDB" id="A0A369LH95"/>
<keyword evidence="2" id="KW-1185">Reference proteome</keyword>
<comment type="caution">
    <text evidence="1">The sequence shown here is derived from an EMBL/GenBank/DDBJ whole genome shotgun (WGS) entry which is preliminary data.</text>
</comment>
<name>A0A369LH95_9ACTN</name>
<dbReference type="OrthoDB" id="3173255at2"/>
<sequence>MAGSMDVIEFVAREALTNEDKFKRLVAQLGDSSRRNRQNAAGSLAFIAKVSPELLVPHASDLVDALNRPEAQTRWESLDALTALVPVESRCTDKALAGAENALFDEENGFVRLAAMRFFCAYGATTEKRSENVWPLIDEAIQCYHGDVEFNDMLNAVAEFATGKLSEHVKEALVERMSFDAHNGRGALKRKAQTIIDNVQGE</sequence>
<evidence type="ECO:0008006" key="3">
    <source>
        <dbReference type="Google" id="ProtNLM"/>
    </source>
</evidence>
<protein>
    <recommendedName>
        <fullName evidence="3">HEAT repeat domain-containing protein</fullName>
    </recommendedName>
</protein>
<accession>A0A369LH95</accession>
<dbReference type="InterPro" id="IPR016024">
    <property type="entry name" value="ARM-type_fold"/>
</dbReference>
<dbReference type="EMBL" id="PPTP01000001">
    <property type="protein sequence ID" value="RDB57586.1"/>
    <property type="molecule type" value="Genomic_DNA"/>
</dbReference>